<evidence type="ECO:0008006" key="5">
    <source>
        <dbReference type="Google" id="ProtNLM"/>
    </source>
</evidence>
<feature type="compositionally biased region" description="Basic and acidic residues" evidence="1">
    <location>
        <begin position="140"/>
        <end position="153"/>
    </location>
</feature>
<sequence length="1226" mass="142259">MVNQKVGDINPISKIHSQSNTEASKKIQDSNSNLISPQIKTQNQQSSFAQKNKNNLSNQEASDELQVPNTIEKNYKNAEFENCAQEDQFNNFSPQSSRRHLTANNNKYSELQYNNDIDKLHYQSEEKNKDNQLEIKSQIHVDGNKSDQNDNKNKIQNGATKKKRSNYYKFINDIVKKVLPARNEKKAQNSQDLIQNQNVKYNKKNKQSALPGDILSQNNENSSKNEIGANNLVNQVDLGNKFIHYTNSNHSHSNQFLIQQLQSVDGQFLNSQLNGNKSYQQNQIQGGASTQNFSQIPITNSNLVSDKQIKFGKRQSTKLQNRVQKAETIYEARVETTPQNGTNNDEVLQYKYEQGGWVTDRKNQNGLGGDTESFIESEGKIEQAGLNGAEKNEEQNREIDNEITNNDRLTPKYKELGNGQNSGNNNKNITNSSQKGSFAVSKLFNQSQAVTSNIKLQNKNENILSSKLQQKINDIQGNQKNNEDKNQNDKNNKGMLGNSMVITLDDRNKQSFTKMGFLVNIDKEYEFQDNIGCKQSTQMAQTCIATIGSDNIYDITRKYIKDELFFITYFNGDNNVFYYNYQTMQKDYQEDGYDDFRYYQVSNDSRLTFLLVSIIYCIINKIPAVVDLVAFMIMIGVIFQNFLKKREIIHELNQENFLRAVFYRNFLPDIFIKTGQEFINGLEKLVALDIVINRKLHLRLDKEVQQGNLKELQNIFINYTDKKLQKIKQSNSKIKISQQFQFKKTRLLLSQLLQSQYSNGQNSDHSAIQNQPQKEINLYQQLNQRKKETFEKARERQRSVSNQINKISTSRDQQEFEKKMIEEVKQSPQYEKVKKSSTNLKGIFYFIFTEIRNLFWMSFLMFSNIHQNEVYSTLHSKNITLGCHYDAEISNGSKCINSITMNNYFQCLNNYLYKYFWLINDSNQYCNYEGTLGEDQSYFKIEVTVIFNLIRVFSIASQVMVYSILAYLVYQFIQLNPGPLNGGNYLKSLISLHQDIKVKKMLSRGFIFILFTHFCSLVVFVNIGDQIFESIISLYLLLILMKPIVAQEIVNQNVYSDYFCNAYFNLGFWNYVFNKGIFNISILEQAAYEDLKYIKKMKEQKKIQKNENSNFHNNTNNNYKFLNNNNNENPNSIVAVISKHMSNDNNSVSRKFSNNQNSANVFSNNQQTPKQQNSDNKNLNSSAFKSSLQRMYEWKLNKLVEHGNVEEIRNLLSFQDKWTQNQNQTN</sequence>
<feature type="compositionally biased region" description="Low complexity" evidence="1">
    <location>
        <begin position="417"/>
        <end position="433"/>
    </location>
</feature>
<evidence type="ECO:0000313" key="4">
    <source>
        <dbReference type="Proteomes" id="UP000054937"/>
    </source>
</evidence>
<feature type="compositionally biased region" description="Basic and acidic residues" evidence="1">
    <location>
        <begin position="390"/>
        <end position="400"/>
    </location>
</feature>
<dbReference type="InParanoid" id="A0A0V0QG98"/>
<feature type="region of interest" description="Disordered" evidence="1">
    <location>
        <begin position="1145"/>
        <end position="1180"/>
    </location>
</feature>
<feature type="compositionally biased region" description="Polar residues" evidence="1">
    <location>
        <begin position="215"/>
        <end position="225"/>
    </location>
</feature>
<dbReference type="AlphaFoldDB" id="A0A0V0QG98"/>
<feature type="region of interest" description="Disordered" evidence="1">
    <location>
        <begin position="140"/>
        <end position="161"/>
    </location>
</feature>
<feature type="compositionally biased region" description="Basic and acidic residues" evidence="1">
    <location>
        <begin position="481"/>
        <end position="492"/>
    </location>
</feature>
<reference evidence="3 4" key="1">
    <citation type="journal article" date="2015" name="Sci. Rep.">
        <title>Genome of the facultative scuticociliatosis pathogen Pseudocohnilembus persalinus provides insight into its virulence through horizontal gene transfer.</title>
        <authorList>
            <person name="Xiong J."/>
            <person name="Wang G."/>
            <person name="Cheng J."/>
            <person name="Tian M."/>
            <person name="Pan X."/>
            <person name="Warren A."/>
            <person name="Jiang C."/>
            <person name="Yuan D."/>
            <person name="Miao W."/>
        </authorList>
    </citation>
    <scope>NUCLEOTIDE SEQUENCE [LARGE SCALE GENOMIC DNA]</scope>
    <source>
        <strain evidence="3">36N120E</strain>
    </source>
</reference>
<organism evidence="3 4">
    <name type="scientific">Pseudocohnilembus persalinus</name>
    <name type="common">Ciliate</name>
    <dbReference type="NCBI Taxonomy" id="266149"/>
    <lineage>
        <taxon>Eukaryota</taxon>
        <taxon>Sar</taxon>
        <taxon>Alveolata</taxon>
        <taxon>Ciliophora</taxon>
        <taxon>Intramacronucleata</taxon>
        <taxon>Oligohymenophorea</taxon>
        <taxon>Scuticociliatia</taxon>
        <taxon>Philasterida</taxon>
        <taxon>Pseudocohnilembidae</taxon>
        <taxon>Pseudocohnilembus</taxon>
    </lineage>
</organism>
<dbReference type="EMBL" id="LDAU01000174">
    <property type="protein sequence ID" value="KRX01212.1"/>
    <property type="molecule type" value="Genomic_DNA"/>
</dbReference>
<feature type="region of interest" description="Disordered" evidence="1">
    <location>
        <begin position="1105"/>
        <end position="1124"/>
    </location>
</feature>
<keyword evidence="2" id="KW-1133">Transmembrane helix</keyword>
<keyword evidence="4" id="KW-1185">Reference proteome</keyword>
<evidence type="ECO:0000256" key="2">
    <source>
        <dbReference type="SAM" id="Phobius"/>
    </source>
</evidence>
<feature type="region of interest" description="Disordered" evidence="1">
    <location>
        <begin position="385"/>
        <end position="433"/>
    </location>
</feature>
<feature type="transmembrane region" description="Helical" evidence="2">
    <location>
        <begin position="945"/>
        <end position="970"/>
    </location>
</feature>
<accession>A0A0V0QG98</accession>
<evidence type="ECO:0000313" key="3">
    <source>
        <dbReference type="EMBL" id="KRX01212.1"/>
    </source>
</evidence>
<proteinExistence type="predicted"/>
<feature type="region of interest" description="Disordered" evidence="1">
    <location>
        <begin position="476"/>
        <end position="495"/>
    </location>
</feature>
<feature type="transmembrane region" description="Helical" evidence="2">
    <location>
        <begin position="1001"/>
        <end position="1021"/>
    </location>
</feature>
<feature type="compositionally biased region" description="Polar residues" evidence="1">
    <location>
        <begin position="1168"/>
        <end position="1180"/>
    </location>
</feature>
<feature type="compositionally biased region" description="Low complexity" evidence="1">
    <location>
        <begin position="1153"/>
        <end position="1167"/>
    </location>
</feature>
<evidence type="ECO:0000256" key="1">
    <source>
        <dbReference type="SAM" id="MobiDB-lite"/>
    </source>
</evidence>
<name>A0A0V0QG98_PSEPJ</name>
<feature type="region of interest" description="Disordered" evidence="1">
    <location>
        <begin position="1"/>
        <end position="67"/>
    </location>
</feature>
<gene>
    <name evidence="3" type="ORF">PPERSA_05612</name>
</gene>
<protein>
    <recommendedName>
        <fullName evidence="5">Transmembrane protein</fullName>
    </recommendedName>
</protein>
<keyword evidence="2" id="KW-0812">Transmembrane</keyword>
<dbReference type="Proteomes" id="UP000054937">
    <property type="component" value="Unassembled WGS sequence"/>
</dbReference>
<feature type="region of interest" description="Disordered" evidence="1">
    <location>
        <begin position="182"/>
        <end position="226"/>
    </location>
</feature>
<feature type="compositionally biased region" description="Low complexity" evidence="1">
    <location>
        <begin position="1106"/>
        <end position="1124"/>
    </location>
</feature>
<feature type="compositionally biased region" description="Polar residues" evidence="1">
    <location>
        <begin position="29"/>
        <end position="60"/>
    </location>
</feature>
<keyword evidence="2" id="KW-0472">Membrane</keyword>
<comment type="caution">
    <text evidence="3">The sequence shown here is derived from an EMBL/GenBank/DDBJ whole genome shotgun (WGS) entry which is preliminary data.</text>
</comment>